<keyword evidence="1" id="KW-0677">Repeat</keyword>
<dbReference type="PANTHER" id="PTHR23084">
    <property type="entry name" value="PHOSPHATIDYLINOSITOL-4-PHOSPHATE 5-KINASE RELATED"/>
    <property type="match status" value="1"/>
</dbReference>
<keyword evidence="2" id="KW-0418">Kinase</keyword>
<proteinExistence type="predicted"/>
<dbReference type="Pfam" id="PF02493">
    <property type="entry name" value="MORN"/>
    <property type="match status" value="4"/>
</dbReference>
<accession>A0A2K3N3L9</accession>
<dbReference type="Gene3D" id="2.20.110.10">
    <property type="entry name" value="Histone H3 K4-specific methyltransferase SET7/9 N-terminal domain"/>
    <property type="match status" value="1"/>
</dbReference>
<evidence type="ECO:0000313" key="3">
    <source>
        <dbReference type="Proteomes" id="UP000236291"/>
    </source>
</evidence>
<dbReference type="GO" id="GO:0016020">
    <property type="term" value="C:membrane"/>
    <property type="evidence" value="ECO:0007669"/>
    <property type="project" value="UniProtKB-ARBA"/>
</dbReference>
<protein>
    <submittedName>
        <fullName evidence="2">1-phosphatidylinositol-4-phosphate 5-kinase-like protein</fullName>
    </submittedName>
</protein>
<sequence length="107" mass="12158">MSLLFCDTGGRERKYASLVVVVEVRVYSNGNVYEGEMKGGKCCGSGVYYYNISGRYESDWVDGKYDGFGVETWSKGSMYRDGFRNGFGVYRFYTADVYAGQWFNGQK</sequence>
<comment type="caution">
    <text evidence="2">The sequence shown here is derived from an EMBL/GenBank/DDBJ whole genome shotgun (WGS) entry which is preliminary data.</text>
</comment>
<dbReference type="STRING" id="57577.A0A2K3N3L9"/>
<dbReference type="SMART" id="SM00698">
    <property type="entry name" value="MORN"/>
    <property type="match status" value="3"/>
</dbReference>
<organism evidence="2 3">
    <name type="scientific">Trifolium pratense</name>
    <name type="common">Red clover</name>
    <dbReference type="NCBI Taxonomy" id="57577"/>
    <lineage>
        <taxon>Eukaryota</taxon>
        <taxon>Viridiplantae</taxon>
        <taxon>Streptophyta</taxon>
        <taxon>Embryophyta</taxon>
        <taxon>Tracheophyta</taxon>
        <taxon>Spermatophyta</taxon>
        <taxon>Magnoliopsida</taxon>
        <taxon>eudicotyledons</taxon>
        <taxon>Gunneridae</taxon>
        <taxon>Pentapetalae</taxon>
        <taxon>rosids</taxon>
        <taxon>fabids</taxon>
        <taxon>Fabales</taxon>
        <taxon>Fabaceae</taxon>
        <taxon>Papilionoideae</taxon>
        <taxon>50 kb inversion clade</taxon>
        <taxon>NPAAA clade</taxon>
        <taxon>Hologalegina</taxon>
        <taxon>IRL clade</taxon>
        <taxon>Trifolieae</taxon>
        <taxon>Trifolium</taxon>
    </lineage>
</organism>
<evidence type="ECO:0000256" key="1">
    <source>
        <dbReference type="ARBA" id="ARBA00022737"/>
    </source>
</evidence>
<name>A0A2K3N3L9_TRIPR</name>
<dbReference type="PANTHER" id="PTHR23084:SF179">
    <property type="entry name" value="OS10G0565000 PROTEIN"/>
    <property type="match status" value="1"/>
</dbReference>
<gene>
    <name evidence="2" type="ORF">L195_g020825</name>
</gene>
<keyword evidence="2" id="KW-0808">Transferase</keyword>
<dbReference type="AlphaFoldDB" id="A0A2K3N3L9"/>
<dbReference type="Proteomes" id="UP000236291">
    <property type="component" value="Unassembled WGS sequence"/>
</dbReference>
<dbReference type="SUPFAM" id="SSF82185">
    <property type="entry name" value="Histone H3 K4-specific methyltransferase SET7/9 N-terminal domain"/>
    <property type="match status" value="1"/>
</dbReference>
<feature type="non-terminal residue" evidence="2">
    <location>
        <position position="107"/>
    </location>
</feature>
<evidence type="ECO:0000313" key="2">
    <source>
        <dbReference type="EMBL" id="PNX97594.1"/>
    </source>
</evidence>
<dbReference type="GO" id="GO:0016301">
    <property type="term" value="F:kinase activity"/>
    <property type="evidence" value="ECO:0007669"/>
    <property type="project" value="UniProtKB-KW"/>
</dbReference>
<dbReference type="InterPro" id="IPR003409">
    <property type="entry name" value="MORN"/>
</dbReference>
<dbReference type="EMBL" id="ASHM01015720">
    <property type="protein sequence ID" value="PNX97594.1"/>
    <property type="molecule type" value="Genomic_DNA"/>
</dbReference>
<reference evidence="2 3" key="1">
    <citation type="journal article" date="2014" name="Am. J. Bot.">
        <title>Genome assembly and annotation for red clover (Trifolium pratense; Fabaceae).</title>
        <authorList>
            <person name="Istvanek J."/>
            <person name="Jaros M."/>
            <person name="Krenek A."/>
            <person name="Repkova J."/>
        </authorList>
    </citation>
    <scope>NUCLEOTIDE SEQUENCE [LARGE SCALE GENOMIC DNA]</scope>
    <source>
        <strain evidence="3">cv. Tatra</strain>
        <tissue evidence="2">Young leaves</tissue>
    </source>
</reference>
<reference evidence="2 3" key="2">
    <citation type="journal article" date="2017" name="Front. Plant Sci.">
        <title>Gene Classification and Mining of Molecular Markers Useful in Red Clover (Trifolium pratense) Breeding.</title>
        <authorList>
            <person name="Istvanek J."/>
            <person name="Dluhosova J."/>
            <person name="Dluhos P."/>
            <person name="Patkova L."/>
            <person name="Nedelnik J."/>
            <person name="Repkova J."/>
        </authorList>
    </citation>
    <scope>NUCLEOTIDE SEQUENCE [LARGE SCALE GENOMIC DNA]</scope>
    <source>
        <strain evidence="3">cv. Tatra</strain>
        <tissue evidence="2">Young leaves</tissue>
    </source>
</reference>